<dbReference type="InterPro" id="IPR036378">
    <property type="entry name" value="FAS1_dom_sf"/>
</dbReference>
<dbReference type="FunFam" id="2.30.180.10:FF:000014">
    <property type="entry name" value="Stabilin 1"/>
    <property type="match status" value="1"/>
</dbReference>
<gene>
    <name evidence="2" type="ORF">GE300_12245</name>
</gene>
<sequence>MHDGACRRNLGESTMNRRSVVVGALAASAVAACTPEPPEAPRTLVDVARADGRFNTLLTVMEIAGLTPTLAAPGPFTLFAPTDTAFAQAPQGAVAQLMQTRNRAQLATLMAYHLVAGQLTTADIPLGRSQVVSLQGTPLSLEWNGLLLSVNGALASRSDVTADNGVIHAVNQVLLP</sequence>
<name>A0A6L5Z1K7_9RHOB</name>
<comment type="caution">
    <text evidence="2">The sequence shown here is derived from an EMBL/GenBank/DDBJ whole genome shotgun (WGS) entry which is preliminary data.</text>
</comment>
<evidence type="ECO:0000313" key="3">
    <source>
        <dbReference type="Proteomes" id="UP000474957"/>
    </source>
</evidence>
<evidence type="ECO:0000259" key="1">
    <source>
        <dbReference type="PROSITE" id="PS50213"/>
    </source>
</evidence>
<reference evidence="2 3" key="1">
    <citation type="submission" date="2019-10" db="EMBL/GenBank/DDBJ databases">
        <title>Cognatihalovulum marinum gen. nov. sp. nov., a new member of the family Rhodobacteraceae isolated from deep seawater of the Northwest Indian Ocean.</title>
        <authorList>
            <person name="Ruan C."/>
            <person name="Wang J."/>
            <person name="Zheng X."/>
            <person name="Song L."/>
            <person name="Zhu Y."/>
            <person name="Huang Y."/>
            <person name="Lu Z."/>
            <person name="Du W."/>
            <person name="Huang L."/>
            <person name="Dai X."/>
        </authorList>
    </citation>
    <scope>NUCLEOTIDE SEQUENCE [LARGE SCALE GENOMIC DNA]</scope>
    <source>
        <strain evidence="2 3">2CG4</strain>
    </source>
</reference>
<dbReference type="PROSITE" id="PS50213">
    <property type="entry name" value="FAS1"/>
    <property type="match status" value="1"/>
</dbReference>
<protein>
    <submittedName>
        <fullName evidence="2">Fasciclin domain-containing protein</fullName>
    </submittedName>
</protein>
<dbReference type="Pfam" id="PF02469">
    <property type="entry name" value="Fasciclin"/>
    <property type="match status" value="1"/>
</dbReference>
<proteinExistence type="predicted"/>
<evidence type="ECO:0000313" key="2">
    <source>
        <dbReference type="EMBL" id="MSU90378.1"/>
    </source>
</evidence>
<dbReference type="InterPro" id="IPR050904">
    <property type="entry name" value="Adhesion/Biosynth-related"/>
</dbReference>
<dbReference type="InterPro" id="IPR000782">
    <property type="entry name" value="FAS1_domain"/>
</dbReference>
<dbReference type="PANTHER" id="PTHR10900:SF77">
    <property type="entry name" value="FI19380P1"/>
    <property type="match status" value="1"/>
</dbReference>
<feature type="domain" description="FAS1" evidence="1">
    <location>
        <begin position="41"/>
        <end position="174"/>
    </location>
</feature>
<dbReference type="SMART" id="SM00554">
    <property type="entry name" value="FAS1"/>
    <property type="match status" value="1"/>
</dbReference>
<dbReference type="EMBL" id="WIND01000009">
    <property type="protein sequence ID" value="MSU90378.1"/>
    <property type="molecule type" value="Genomic_DNA"/>
</dbReference>
<dbReference type="Proteomes" id="UP000474957">
    <property type="component" value="Unassembled WGS sequence"/>
</dbReference>
<accession>A0A6L5Z1K7</accession>
<keyword evidence="3" id="KW-1185">Reference proteome</keyword>
<dbReference type="PROSITE" id="PS51257">
    <property type="entry name" value="PROKAR_LIPOPROTEIN"/>
    <property type="match status" value="1"/>
</dbReference>
<organism evidence="2 3">
    <name type="scientific">Halovulum marinum</name>
    <dbReference type="NCBI Taxonomy" id="2662447"/>
    <lineage>
        <taxon>Bacteria</taxon>
        <taxon>Pseudomonadati</taxon>
        <taxon>Pseudomonadota</taxon>
        <taxon>Alphaproteobacteria</taxon>
        <taxon>Rhodobacterales</taxon>
        <taxon>Paracoccaceae</taxon>
        <taxon>Halovulum</taxon>
    </lineage>
</organism>
<dbReference type="Gene3D" id="2.30.180.10">
    <property type="entry name" value="FAS1 domain"/>
    <property type="match status" value="1"/>
</dbReference>
<dbReference type="AlphaFoldDB" id="A0A6L5Z1K7"/>
<dbReference type="SUPFAM" id="SSF82153">
    <property type="entry name" value="FAS1 domain"/>
    <property type="match status" value="1"/>
</dbReference>
<dbReference type="PANTHER" id="PTHR10900">
    <property type="entry name" value="PERIOSTIN-RELATED"/>
    <property type="match status" value="1"/>
</dbReference>